<dbReference type="Pfam" id="PF07589">
    <property type="entry name" value="PEP-CTERM"/>
    <property type="match status" value="1"/>
</dbReference>
<evidence type="ECO:0000313" key="3">
    <source>
        <dbReference type="EMBL" id="AVR96095.1"/>
    </source>
</evidence>
<protein>
    <recommendedName>
        <fullName evidence="2">Ice-binding protein C-terminal domain-containing protein</fullName>
    </recommendedName>
</protein>
<organism evidence="3 4">
    <name type="scientific">Pseudoduganella armeniaca</name>
    <dbReference type="NCBI Taxonomy" id="2072590"/>
    <lineage>
        <taxon>Bacteria</taxon>
        <taxon>Pseudomonadati</taxon>
        <taxon>Pseudomonadota</taxon>
        <taxon>Betaproteobacteria</taxon>
        <taxon>Burkholderiales</taxon>
        <taxon>Oxalobacteraceae</taxon>
        <taxon>Telluria group</taxon>
        <taxon>Pseudoduganella</taxon>
    </lineage>
</organism>
<keyword evidence="1" id="KW-0472">Membrane</keyword>
<accession>A0A2R4C934</accession>
<feature type="domain" description="Ice-binding protein C-terminal" evidence="2">
    <location>
        <begin position="67"/>
        <end position="91"/>
    </location>
</feature>
<dbReference type="EMBL" id="CP028324">
    <property type="protein sequence ID" value="AVR96095.1"/>
    <property type="molecule type" value="Genomic_DNA"/>
</dbReference>
<dbReference type="KEGG" id="masz:C9I28_10440"/>
<dbReference type="AlphaFoldDB" id="A0A2R4C934"/>
<sequence length="101" mass="11607">MRVEPVHLRHSHWHAELRLSRHVLGRGPWGYFREHVITGQQYEVYASNGVAKWQWTPQTRFEISPPPVPEPATVWLLGAGITALGLAARRRRLSPARRRAA</sequence>
<dbReference type="NCBIfam" id="TIGR03370">
    <property type="entry name" value="VPLPA-CTERM"/>
    <property type="match status" value="1"/>
</dbReference>
<dbReference type="InterPro" id="IPR022472">
    <property type="entry name" value="VPLPA-CTERM"/>
</dbReference>
<keyword evidence="1" id="KW-1133">Transmembrane helix</keyword>
<dbReference type="NCBIfam" id="TIGR02595">
    <property type="entry name" value="PEP_CTERM"/>
    <property type="match status" value="1"/>
</dbReference>
<keyword evidence="1" id="KW-0812">Transmembrane</keyword>
<reference evidence="3 4" key="1">
    <citation type="submission" date="2018-03" db="EMBL/GenBank/DDBJ databases">
        <title>Massilia armeniaca sp. nov., isolated from desert soil.</title>
        <authorList>
            <person name="Huang H."/>
            <person name="Ren M."/>
        </authorList>
    </citation>
    <scope>NUCLEOTIDE SEQUENCE [LARGE SCALE GENOMIC DNA]</scope>
    <source>
        <strain evidence="3 4">ZMN-3</strain>
    </source>
</reference>
<evidence type="ECO:0000256" key="1">
    <source>
        <dbReference type="SAM" id="Phobius"/>
    </source>
</evidence>
<name>A0A2R4C934_9BURK</name>
<evidence type="ECO:0000259" key="2">
    <source>
        <dbReference type="Pfam" id="PF07589"/>
    </source>
</evidence>
<keyword evidence="4" id="KW-1185">Reference proteome</keyword>
<gene>
    <name evidence="3" type="ORF">C9I28_10440</name>
</gene>
<feature type="transmembrane region" description="Helical" evidence="1">
    <location>
        <begin position="72"/>
        <end position="89"/>
    </location>
</feature>
<evidence type="ECO:0000313" key="4">
    <source>
        <dbReference type="Proteomes" id="UP000240505"/>
    </source>
</evidence>
<proteinExistence type="predicted"/>
<dbReference type="Proteomes" id="UP000240505">
    <property type="component" value="Chromosome"/>
</dbReference>
<dbReference type="InterPro" id="IPR013424">
    <property type="entry name" value="Ice-binding_C"/>
</dbReference>